<evidence type="ECO:0000256" key="5">
    <source>
        <dbReference type="ARBA" id="ARBA00022801"/>
    </source>
</evidence>
<dbReference type="GO" id="GO:0005634">
    <property type="term" value="C:nucleus"/>
    <property type="evidence" value="ECO:0007669"/>
    <property type="project" value="TreeGrafter"/>
</dbReference>
<dbReference type="InterPro" id="IPR028889">
    <property type="entry name" value="USP"/>
</dbReference>
<proteinExistence type="inferred from homology"/>
<evidence type="ECO:0000256" key="4">
    <source>
        <dbReference type="ARBA" id="ARBA00022786"/>
    </source>
</evidence>
<name>A0A8K0DZD6_9ROSA</name>
<sequence>MSDSKVFVFGSFTEDETKSLMIGESSRNSKKPVEKNVLQFGSVDFFAGKPLASFDSESSKEQPSVDGKNQVQSSSVNGENNDVKYVETADHSSSGAFATPTANGCVDDSTHVSPGCNGLEEVVTDDVDSPSFQFQNEDGFSNKFSHLKLQHGEQNGSVGNLSVSVSMEELKNASNGPLKVSRNLLPRGLENLGNLCFLNATLQALLSCSPFVQLLQELRARNIPKVGYPTLTAFAEFVSEFDMPSGGNLKKKETSLLEIGTPFHPAMFEVVLKNFTPEIASTTSGRPRQEDAQEFLSFIMNRMHEELLNLEGKSSSISASKSSVVSSAEDDEWETVGPKNRSAVTRTQSFIPSELSDIFGGQLRSVVKARGNKASATVEPFYCSLLIFTLMLISAISNWEGGVVAARKSIKIQSLSKIMILQLMRFSYGTRGSSKLHKPVRFPLEFVLGRELLVSPSTEGRKYELVATITHHGREHSKGHYSADARCSNGQWLRFDDASVTAISTSKRLSYNCFNTNVSPKPGLGLLVTVGNSLLPEGGYG</sequence>
<dbReference type="Pfam" id="PF00443">
    <property type="entry name" value="UCH"/>
    <property type="match status" value="1"/>
</dbReference>
<keyword evidence="4 7" id="KW-0833">Ubl conjugation pathway</keyword>
<dbReference type="Proteomes" id="UP000796880">
    <property type="component" value="Unassembled WGS sequence"/>
</dbReference>
<evidence type="ECO:0000256" key="7">
    <source>
        <dbReference type="RuleBase" id="RU366025"/>
    </source>
</evidence>
<feature type="compositionally biased region" description="Polar residues" evidence="8">
    <location>
        <begin position="67"/>
        <end position="80"/>
    </location>
</feature>
<comment type="similarity">
    <text evidence="2 7">Belongs to the peptidase C19 family.</text>
</comment>
<dbReference type="GO" id="GO:0016579">
    <property type="term" value="P:protein deubiquitination"/>
    <property type="evidence" value="ECO:0007669"/>
    <property type="project" value="InterPro"/>
</dbReference>
<dbReference type="PANTHER" id="PTHR24006:SF687">
    <property type="entry name" value="UBIQUITIN CARBOXYL-TERMINAL HYDROLASE 10"/>
    <property type="match status" value="1"/>
</dbReference>
<evidence type="ECO:0000256" key="8">
    <source>
        <dbReference type="SAM" id="MobiDB-lite"/>
    </source>
</evidence>
<dbReference type="InterPro" id="IPR050164">
    <property type="entry name" value="Peptidase_C19"/>
</dbReference>
<evidence type="ECO:0000313" key="11">
    <source>
        <dbReference type="Proteomes" id="UP000796880"/>
    </source>
</evidence>
<evidence type="ECO:0000259" key="9">
    <source>
        <dbReference type="PROSITE" id="PS50235"/>
    </source>
</evidence>
<keyword evidence="5 7" id="KW-0378">Hydrolase</keyword>
<dbReference type="GO" id="GO:0006508">
    <property type="term" value="P:proteolysis"/>
    <property type="evidence" value="ECO:0007669"/>
    <property type="project" value="UniProtKB-KW"/>
</dbReference>
<dbReference type="InterPro" id="IPR018200">
    <property type="entry name" value="USP_CS"/>
</dbReference>
<dbReference type="AlphaFoldDB" id="A0A8K0DZD6"/>
<dbReference type="PANTHER" id="PTHR24006">
    <property type="entry name" value="UBIQUITIN CARBOXYL-TERMINAL HYDROLASE"/>
    <property type="match status" value="1"/>
</dbReference>
<dbReference type="OrthoDB" id="429671at2759"/>
<comment type="caution">
    <text evidence="10">The sequence shown here is derived from an EMBL/GenBank/DDBJ whole genome shotgun (WGS) entry which is preliminary data.</text>
</comment>
<evidence type="ECO:0000256" key="2">
    <source>
        <dbReference type="ARBA" id="ARBA00009085"/>
    </source>
</evidence>
<comment type="function">
    <text evidence="7">Recognizes and hydrolyzes the peptide bond at the C-terminal Gly of ubiquitin. Involved in the processing of poly-ubiquitin precursors as well as that of ubiquitinated proteins.</text>
</comment>
<comment type="catalytic activity">
    <reaction evidence="1 7">
        <text>Thiol-dependent hydrolysis of ester, thioester, amide, peptide and isopeptide bonds formed by the C-terminal Gly of ubiquitin (a 76-residue protein attached to proteins as an intracellular targeting signal).</text>
        <dbReference type="EC" id="3.4.19.12"/>
    </reaction>
</comment>
<dbReference type="Gene3D" id="3.90.70.10">
    <property type="entry name" value="Cysteine proteinases"/>
    <property type="match status" value="1"/>
</dbReference>
<reference evidence="10" key="1">
    <citation type="submission" date="2020-03" db="EMBL/GenBank/DDBJ databases">
        <title>A high-quality chromosome-level genome assembly of a woody plant with both climbing and erect habits, Rhamnella rubrinervis.</title>
        <authorList>
            <person name="Lu Z."/>
            <person name="Yang Y."/>
            <person name="Zhu X."/>
            <person name="Sun Y."/>
        </authorList>
    </citation>
    <scope>NUCLEOTIDE SEQUENCE</scope>
    <source>
        <strain evidence="10">BYM</strain>
        <tissue evidence="10">Leaf</tissue>
    </source>
</reference>
<dbReference type="PROSITE" id="PS00972">
    <property type="entry name" value="USP_1"/>
    <property type="match status" value="1"/>
</dbReference>
<dbReference type="InterPro" id="IPR001394">
    <property type="entry name" value="Peptidase_C19_UCH"/>
</dbReference>
<evidence type="ECO:0000256" key="3">
    <source>
        <dbReference type="ARBA" id="ARBA00022670"/>
    </source>
</evidence>
<gene>
    <name evidence="10" type="ORF">FNV43_RR19527</name>
</gene>
<accession>A0A8K0DZD6</accession>
<dbReference type="SUPFAM" id="SSF54001">
    <property type="entry name" value="Cysteine proteinases"/>
    <property type="match status" value="1"/>
</dbReference>
<dbReference type="GO" id="GO:0005829">
    <property type="term" value="C:cytosol"/>
    <property type="evidence" value="ECO:0007669"/>
    <property type="project" value="TreeGrafter"/>
</dbReference>
<keyword evidence="3 7" id="KW-0645">Protease</keyword>
<dbReference type="PROSITE" id="PS00973">
    <property type="entry name" value="USP_2"/>
    <property type="match status" value="1"/>
</dbReference>
<feature type="region of interest" description="Disordered" evidence="8">
    <location>
        <begin position="54"/>
        <end position="80"/>
    </location>
</feature>
<feature type="domain" description="USP" evidence="9">
    <location>
        <begin position="187"/>
        <end position="518"/>
    </location>
</feature>
<organism evidence="10 11">
    <name type="scientific">Rhamnella rubrinervis</name>
    <dbReference type="NCBI Taxonomy" id="2594499"/>
    <lineage>
        <taxon>Eukaryota</taxon>
        <taxon>Viridiplantae</taxon>
        <taxon>Streptophyta</taxon>
        <taxon>Embryophyta</taxon>
        <taxon>Tracheophyta</taxon>
        <taxon>Spermatophyta</taxon>
        <taxon>Magnoliopsida</taxon>
        <taxon>eudicotyledons</taxon>
        <taxon>Gunneridae</taxon>
        <taxon>Pentapetalae</taxon>
        <taxon>rosids</taxon>
        <taxon>fabids</taxon>
        <taxon>Rosales</taxon>
        <taxon>Rhamnaceae</taxon>
        <taxon>rhamnoid group</taxon>
        <taxon>Rhamneae</taxon>
        <taxon>Rhamnella</taxon>
    </lineage>
</organism>
<dbReference type="GO" id="GO:0004843">
    <property type="term" value="F:cysteine-type deubiquitinase activity"/>
    <property type="evidence" value="ECO:0007669"/>
    <property type="project" value="UniProtKB-UniRule"/>
</dbReference>
<dbReference type="InterPro" id="IPR038765">
    <property type="entry name" value="Papain-like_cys_pep_sf"/>
</dbReference>
<evidence type="ECO:0000313" key="10">
    <source>
        <dbReference type="EMBL" id="KAF3436774.1"/>
    </source>
</evidence>
<evidence type="ECO:0000256" key="1">
    <source>
        <dbReference type="ARBA" id="ARBA00000707"/>
    </source>
</evidence>
<protein>
    <recommendedName>
        <fullName evidence="7">Ubiquitin carboxyl-terminal hydrolase</fullName>
        <ecNumber evidence="7">3.4.19.12</ecNumber>
    </recommendedName>
</protein>
<dbReference type="PROSITE" id="PS50235">
    <property type="entry name" value="USP_3"/>
    <property type="match status" value="1"/>
</dbReference>
<keyword evidence="11" id="KW-1185">Reference proteome</keyword>
<keyword evidence="6 7" id="KW-0788">Thiol protease</keyword>
<dbReference type="EMBL" id="VOIH02000009">
    <property type="protein sequence ID" value="KAF3436774.1"/>
    <property type="molecule type" value="Genomic_DNA"/>
</dbReference>
<dbReference type="EC" id="3.4.19.12" evidence="7"/>
<evidence type="ECO:0000256" key="6">
    <source>
        <dbReference type="ARBA" id="ARBA00022807"/>
    </source>
</evidence>